<protein>
    <submittedName>
        <fullName evidence="2">DUF4864 domain-containing protein</fullName>
    </submittedName>
</protein>
<evidence type="ECO:0000256" key="1">
    <source>
        <dbReference type="SAM" id="SignalP"/>
    </source>
</evidence>
<sequence length="147" mass="15999">MRMLFALMLLVGLAQAAAWLPVPARAEPAIGTEDRAAMTAVIAEQMAAFQRDDGDAAFAFAAPEIQMQFGTPEAFMTMVRRGYAPVYRPQSVEFQAPEHRAGRPVVPVIVGAPDGYLVRALYTMRQLDDGSWRIAGCTLERLPGMGV</sequence>
<dbReference type="InterPro" id="IPR032347">
    <property type="entry name" value="DUF4864"/>
</dbReference>
<gene>
    <name evidence="2" type="ORF">ACFOGJ_00630</name>
</gene>
<dbReference type="InterPro" id="IPR032710">
    <property type="entry name" value="NTF2-like_dom_sf"/>
</dbReference>
<evidence type="ECO:0000313" key="3">
    <source>
        <dbReference type="Proteomes" id="UP001595528"/>
    </source>
</evidence>
<dbReference type="Proteomes" id="UP001595528">
    <property type="component" value="Unassembled WGS sequence"/>
</dbReference>
<feature type="chain" id="PRO_5045848661" evidence="1">
    <location>
        <begin position="17"/>
        <end position="147"/>
    </location>
</feature>
<evidence type="ECO:0000313" key="2">
    <source>
        <dbReference type="EMBL" id="MFC3225714.1"/>
    </source>
</evidence>
<keyword evidence="3" id="KW-1185">Reference proteome</keyword>
<dbReference type="EMBL" id="JBHRTR010000004">
    <property type="protein sequence ID" value="MFC3225714.1"/>
    <property type="molecule type" value="Genomic_DNA"/>
</dbReference>
<dbReference type="SUPFAM" id="SSF54427">
    <property type="entry name" value="NTF2-like"/>
    <property type="match status" value="1"/>
</dbReference>
<dbReference type="Pfam" id="PF16156">
    <property type="entry name" value="DUF4864"/>
    <property type="match status" value="1"/>
</dbReference>
<dbReference type="RefSeq" id="WP_379897447.1">
    <property type="nucleotide sequence ID" value="NZ_JBHRTR010000004.1"/>
</dbReference>
<name>A0ABV7KTU3_9PROT</name>
<comment type="caution">
    <text evidence="2">The sequence shown here is derived from an EMBL/GenBank/DDBJ whole genome shotgun (WGS) entry which is preliminary data.</text>
</comment>
<accession>A0ABV7KTU3</accession>
<keyword evidence="1" id="KW-0732">Signal</keyword>
<organism evidence="2 3">
    <name type="scientific">Marinibaculum pumilum</name>
    <dbReference type="NCBI Taxonomy" id="1766165"/>
    <lineage>
        <taxon>Bacteria</taxon>
        <taxon>Pseudomonadati</taxon>
        <taxon>Pseudomonadota</taxon>
        <taxon>Alphaproteobacteria</taxon>
        <taxon>Rhodospirillales</taxon>
        <taxon>Rhodospirillaceae</taxon>
        <taxon>Marinibaculum</taxon>
    </lineage>
</organism>
<proteinExistence type="predicted"/>
<reference evidence="3" key="1">
    <citation type="journal article" date="2019" name="Int. J. Syst. Evol. Microbiol.">
        <title>The Global Catalogue of Microorganisms (GCM) 10K type strain sequencing project: providing services to taxonomists for standard genome sequencing and annotation.</title>
        <authorList>
            <consortium name="The Broad Institute Genomics Platform"/>
            <consortium name="The Broad Institute Genome Sequencing Center for Infectious Disease"/>
            <person name="Wu L."/>
            <person name="Ma J."/>
        </authorList>
    </citation>
    <scope>NUCLEOTIDE SEQUENCE [LARGE SCALE GENOMIC DNA]</scope>
    <source>
        <strain evidence="3">KCTC 42964</strain>
    </source>
</reference>
<feature type="signal peptide" evidence="1">
    <location>
        <begin position="1"/>
        <end position="16"/>
    </location>
</feature>